<organism evidence="9 10">
    <name type="scientific">Biomaibacter acetigenes</name>
    <dbReference type="NCBI Taxonomy" id="2316383"/>
    <lineage>
        <taxon>Bacteria</taxon>
        <taxon>Bacillati</taxon>
        <taxon>Bacillota</taxon>
        <taxon>Clostridia</taxon>
        <taxon>Thermosediminibacterales</taxon>
        <taxon>Tepidanaerobacteraceae</taxon>
        <taxon>Biomaibacter</taxon>
    </lineage>
</organism>
<feature type="domain" description="DDH" evidence="6">
    <location>
        <begin position="79"/>
        <end position="226"/>
    </location>
</feature>
<dbReference type="InterPro" id="IPR003156">
    <property type="entry name" value="DHHA1_dom"/>
</dbReference>
<evidence type="ECO:0000259" key="8">
    <source>
        <dbReference type="Pfam" id="PF17768"/>
    </source>
</evidence>
<keyword evidence="3" id="KW-0540">Nuclease</keyword>
<dbReference type="Pfam" id="PF17768">
    <property type="entry name" value="RecJ_OB"/>
    <property type="match status" value="1"/>
</dbReference>
<dbReference type="AlphaFoldDB" id="A0A3G2R7F4"/>
<dbReference type="PANTHER" id="PTHR30255:SF2">
    <property type="entry name" value="SINGLE-STRANDED-DNA-SPECIFIC EXONUCLEASE RECJ"/>
    <property type="match status" value="1"/>
</dbReference>
<dbReference type="PANTHER" id="PTHR30255">
    <property type="entry name" value="SINGLE-STRANDED-DNA-SPECIFIC EXONUCLEASE RECJ"/>
    <property type="match status" value="1"/>
</dbReference>
<keyword evidence="4" id="KW-0378">Hydrolase</keyword>
<dbReference type="GO" id="GO:0006310">
    <property type="term" value="P:DNA recombination"/>
    <property type="evidence" value="ECO:0007669"/>
    <property type="project" value="InterPro"/>
</dbReference>
<evidence type="ECO:0000256" key="1">
    <source>
        <dbReference type="ARBA" id="ARBA00005915"/>
    </source>
</evidence>
<dbReference type="GO" id="GO:0003676">
    <property type="term" value="F:nucleic acid binding"/>
    <property type="evidence" value="ECO:0007669"/>
    <property type="project" value="InterPro"/>
</dbReference>
<dbReference type="GO" id="GO:0006281">
    <property type="term" value="P:DNA repair"/>
    <property type="evidence" value="ECO:0007669"/>
    <property type="project" value="InterPro"/>
</dbReference>
<dbReference type="NCBIfam" id="TIGR00644">
    <property type="entry name" value="recJ"/>
    <property type="match status" value="1"/>
</dbReference>
<evidence type="ECO:0000256" key="3">
    <source>
        <dbReference type="ARBA" id="ARBA00022722"/>
    </source>
</evidence>
<sequence>MMKSAEWKISPRETLHEVMNFPDLNPVILQLLRKRGVESREQIERFLDPRIECLYNPMLMKDMEKAVDRIKSAVKKSEKITVYGDYDVDGITSTCIMMKTLKKMGGNVDYYIPSRLDEGYGLNRDSIEKIHGRGTTLIITVDNGISSFEEVDYAKSLGMDVIITDHHEPQDLIPQAVAVVNPKQNNCHYPFKNLAGVGVTLKLAHALTNLDQQTLEDNLELAALGTIADIVPLLDENRIIAKYGLKHLEKTDNKGLKAMKSLLNISDMQLDTTKVSFLLAPRLNAVGRISSAEIAVELLLTGDETRAFELAQTLESINQERQAIESKILTQAREMIEKDLDLDEDRVIVASSQEWHPGVIGIVASKLVEIYNRPCILIAMEGEEGKGSGRSIPGFNIFEALSQVSHLLTRYGGHEQAAGLAISVNNIEIFREEINKIAGNTLNRKYTPELNIDMELKEEDITLDLAGQLELLEPFGYGNPKPVFMCKNFCVNHIRTVGNEDRHLKLSLKKKQKQIAAIGFNFGLYKEELNMAPVLDIAFYLEVNRWQGITEPQLKIKDIKIPYLQDELLIKIEEGYYRRFFSNFKNEMVRLASSGPLPDTSSTEFIKNEDNLEKNEYVKKLFLKGRRVLVIINTPYQAWQLLEYLKDMEDIKNDTGVFFSLNPDTERGKKNIILINPVDIGCKKNADDIVFYDAPFSAQILGLRLKNMSAGSTIHAIFKKADFRFNHMVCQKMLPEIEDIRTIHGLLNRLSSGKLRFVINISDFKAQLRRYTDFDLHYMGLINVLKVFQEMGVMMDFKIKQGFIQIDKQSGQPQKTSLETSNTYREFVFIKKKLKEFEQLQGGI</sequence>
<evidence type="ECO:0000259" key="6">
    <source>
        <dbReference type="Pfam" id="PF01368"/>
    </source>
</evidence>
<evidence type="ECO:0000313" key="9">
    <source>
        <dbReference type="EMBL" id="AYO30747.1"/>
    </source>
</evidence>
<keyword evidence="5 9" id="KW-0269">Exonuclease</keyword>
<comment type="similarity">
    <text evidence="1">Belongs to the RecJ family.</text>
</comment>
<dbReference type="InterPro" id="IPR001667">
    <property type="entry name" value="DDH_dom"/>
</dbReference>
<dbReference type="KEGG" id="bacg:D2962_09090"/>
<dbReference type="EMBL" id="CP033169">
    <property type="protein sequence ID" value="AYO30747.1"/>
    <property type="molecule type" value="Genomic_DNA"/>
</dbReference>
<name>A0A3G2R7F4_9FIRM</name>
<dbReference type="Gene3D" id="3.90.1640.30">
    <property type="match status" value="1"/>
</dbReference>
<protein>
    <recommendedName>
        <fullName evidence="2">Single-stranded-DNA-specific exonuclease RecJ</fullName>
    </recommendedName>
</protein>
<feature type="domain" description="RecJ OB" evidence="8">
    <location>
        <begin position="452"/>
        <end position="558"/>
    </location>
</feature>
<dbReference type="Pfam" id="PF01368">
    <property type="entry name" value="DHH"/>
    <property type="match status" value="1"/>
</dbReference>
<dbReference type="InterPro" id="IPR051673">
    <property type="entry name" value="SSDNA_exonuclease_RecJ"/>
</dbReference>
<dbReference type="Proteomes" id="UP000280960">
    <property type="component" value="Chromosome"/>
</dbReference>
<evidence type="ECO:0000256" key="2">
    <source>
        <dbReference type="ARBA" id="ARBA00019841"/>
    </source>
</evidence>
<proteinExistence type="inferred from homology"/>
<dbReference type="SUPFAM" id="SSF64182">
    <property type="entry name" value="DHH phosphoesterases"/>
    <property type="match status" value="1"/>
</dbReference>
<evidence type="ECO:0000256" key="5">
    <source>
        <dbReference type="ARBA" id="ARBA00022839"/>
    </source>
</evidence>
<keyword evidence="10" id="KW-1185">Reference proteome</keyword>
<dbReference type="Gene3D" id="3.10.310.30">
    <property type="match status" value="1"/>
</dbReference>
<accession>A0A3G2R7F4</accession>
<dbReference type="InterPro" id="IPR004610">
    <property type="entry name" value="RecJ"/>
</dbReference>
<feature type="domain" description="DHHA1" evidence="7">
    <location>
        <begin position="345"/>
        <end position="438"/>
    </location>
</feature>
<dbReference type="InterPro" id="IPR041122">
    <property type="entry name" value="RecJ_OB"/>
</dbReference>
<reference evidence="9 10" key="1">
    <citation type="submission" date="2018-10" db="EMBL/GenBank/DDBJ databases">
        <authorList>
            <person name="Zhang X."/>
        </authorList>
    </citation>
    <scope>NUCLEOTIDE SEQUENCE [LARGE SCALE GENOMIC DNA]</scope>
    <source>
        <strain evidence="9 10">SK-G1</strain>
    </source>
</reference>
<evidence type="ECO:0000256" key="4">
    <source>
        <dbReference type="ARBA" id="ARBA00022801"/>
    </source>
</evidence>
<gene>
    <name evidence="9" type="primary">recJ</name>
    <name evidence="9" type="ORF">D2962_09090</name>
</gene>
<dbReference type="RefSeq" id="WP_122014788.1">
    <property type="nucleotide sequence ID" value="NZ_CP033169.1"/>
</dbReference>
<evidence type="ECO:0000259" key="7">
    <source>
        <dbReference type="Pfam" id="PF02272"/>
    </source>
</evidence>
<dbReference type="InterPro" id="IPR038763">
    <property type="entry name" value="DHH_sf"/>
</dbReference>
<dbReference type="GO" id="GO:0008409">
    <property type="term" value="F:5'-3' exonuclease activity"/>
    <property type="evidence" value="ECO:0007669"/>
    <property type="project" value="InterPro"/>
</dbReference>
<dbReference type="Pfam" id="PF02272">
    <property type="entry name" value="DHHA1"/>
    <property type="match status" value="1"/>
</dbReference>
<evidence type="ECO:0000313" key="10">
    <source>
        <dbReference type="Proteomes" id="UP000280960"/>
    </source>
</evidence>